<dbReference type="InterPro" id="IPR003646">
    <property type="entry name" value="SH3-like_bac-type"/>
</dbReference>
<keyword evidence="4" id="KW-1185">Reference proteome</keyword>
<dbReference type="Pfam" id="PF08239">
    <property type="entry name" value="SH3_3"/>
    <property type="match status" value="1"/>
</dbReference>
<organism evidence="3 4">
    <name type="scientific">Iningainema tapete BLCC-T55</name>
    <dbReference type="NCBI Taxonomy" id="2748662"/>
    <lineage>
        <taxon>Bacteria</taxon>
        <taxon>Bacillati</taxon>
        <taxon>Cyanobacteriota</taxon>
        <taxon>Cyanophyceae</taxon>
        <taxon>Nostocales</taxon>
        <taxon>Scytonemataceae</taxon>
        <taxon>Iningainema tapete</taxon>
    </lineage>
</organism>
<dbReference type="RefSeq" id="WP_190835507.1">
    <property type="nucleotide sequence ID" value="NZ_CAWPPI010000093.1"/>
</dbReference>
<feature type="region of interest" description="Disordered" evidence="1">
    <location>
        <begin position="143"/>
        <end position="178"/>
    </location>
</feature>
<feature type="compositionally biased region" description="Polar residues" evidence="1">
    <location>
        <begin position="63"/>
        <end position="75"/>
    </location>
</feature>
<evidence type="ECO:0000256" key="1">
    <source>
        <dbReference type="SAM" id="MobiDB-lite"/>
    </source>
</evidence>
<evidence type="ECO:0000313" key="4">
    <source>
        <dbReference type="Proteomes" id="UP000629098"/>
    </source>
</evidence>
<feature type="region of interest" description="Disordered" evidence="1">
    <location>
        <begin position="63"/>
        <end position="98"/>
    </location>
</feature>
<protein>
    <submittedName>
        <fullName evidence="3">SH3 domain-containing protein</fullName>
    </submittedName>
</protein>
<name>A0A8J6XKN0_9CYAN</name>
<proteinExistence type="predicted"/>
<feature type="domain" description="SH3b" evidence="2">
    <location>
        <begin position="112"/>
        <end position="163"/>
    </location>
</feature>
<sequence>MVADVMKFILGFFLAISVLAGAGTATVLYLMNKTSALPSKPVFVNDLPSLKAQVPKSALIGSTATTPIESKTQPQAKPAVKSKPTPTASPKAKTVKSLPPGAYSARVTWRQGLVMRTQPQQDGERLGGVGYNQKVFVLEESADKTWQKIRSQDGEQEGWVKAGNTRKVDEQDQTDDSN</sequence>
<dbReference type="Gene3D" id="2.30.30.40">
    <property type="entry name" value="SH3 Domains"/>
    <property type="match status" value="1"/>
</dbReference>
<reference evidence="3" key="1">
    <citation type="submission" date="2020-09" db="EMBL/GenBank/DDBJ databases">
        <title>Iningainema tapete sp. nov. (Scytonemataceae, Cyanobacteria) from greenhouses in central Florida (USA) produces two types of nodularin with biosynthetic potential for microcystin-LR and anabaenopeptins.</title>
        <authorList>
            <person name="Berthold D.E."/>
            <person name="Lefler F.W."/>
            <person name="Huang I.-S."/>
            <person name="Abdulla H."/>
            <person name="Zimba P.V."/>
            <person name="Laughinghouse H.D. IV."/>
        </authorList>
    </citation>
    <scope>NUCLEOTIDE SEQUENCE</scope>
    <source>
        <strain evidence="3">BLCCT55</strain>
    </source>
</reference>
<evidence type="ECO:0000313" key="3">
    <source>
        <dbReference type="EMBL" id="MBD2776438.1"/>
    </source>
</evidence>
<comment type="caution">
    <text evidence="3">The sequence shown here is derived from an EMBL/GenBank/DDBJ whole genome shotgun (WGS) entry which is preliminary data.</text>
</comment>
<dbReference type="AlphaFoldDB" id="A0A8J6XKN0"/>
<gene>
    <name evidence="3" type="ORF">ICL16_31370</name>
</gene>
<dbReference type="EMBL" id="JACXAE010000093">
    <property type="protein sequence ID" value="MBD2776438.1"/>
    <property type="molecule type" value="Genomic_DNA"/>
</dbReference>
<feature type="compositionally biased region" description="Basic and acidic residues" evidence="1">
    <location>
        <begin position="143"/>
        <end position="153"/>
    </location>
</feature>
<accession>A0A8J6XKN0</accession>
<dbReference type="Proteomes" id="UP000629098">
    <property type="component" value="Unassembled WGS sequence"/>
</dbReference>
<evidence type="ECO:0000259" key="2">
    <source>
        <dbReference type="Pfam" id="PF08239"/>
    </source>
</evidence>